<protein>
    <submittedName>
        <fullName evidence="2">Uncharacterized protein</fullName>
    </submittedName>
</protein>
<evidence type="ECO:0000313" key="2">
    <source>
        <dbReference type="EMBL" id="MPC21717.1"/>
    </source>
</evidence>
<dbReference type="AlphaFoldDB" id="A0A5B7DKT8"/>
<gene>
    <name evidence="2" type="ORF">E2C01_014711</name>
</gene>
<dbReference type="EMBL" id="VSRR010001007">
    <property type="protein sequence ID" value="MPC21717.1"/>
    <property type="molecule type" value="Genomic_DNA"/>
</dbReference>
<keyword evidence="3" id="KW-1185">Reference proteome</keyword>
<organism evidence="2 3">
    <name type="scientific">Portunus trituberculatus</name>
    <name type="common">Swimming crab</name>
    <name type="synonym">Neptunus trituberculatus</name>
    <dbReference type="NCBI Taxonomy" id="210409"/>
    <lineage>
        <taxon>Eukaryota</taxon>
        <taxon>Metazoa</taxon>
        <taxon>Ecdysozoa</taxon>
        <taxon>Arthropoda</taxon>
        <taxon>Crustacea</taxon>
        <taxon>Multicrustacea</taxon>
        <taxon>Malacostraca</taxon>
        <taxon>Eumalacostraca</taxon>
        <taxon>Eucarida</taxon>
        <taxon>Decapoda</taxon>
        <taxon>Pleocyemata</taxon>
        <taxon>Brachyura</taxon>
        <taxon>Eubrachyura</taxon>
        <taxon>Portunoidea</taxon>
        <taxon>Portunidae</taxon>
        <taxon>Portuninae</taxon>
        <taxon>Portunus</taxon>
    </lineage>
</organism>
<sequence>MTFPTSGETREQCKSSLRPSTAPHHHLFKDYGARAVVFLDVASRPAPAPPPSTTPVPPVATCGFQYFFSYIL</sequence>
<evidence type="ECO:0000256" key="1">
    <source>
        <dbReference type="SAM" id="MobiDB-lite"/>
    </source>
</evidence>
<comment type="caution">
    <text evidence="2">The sequence shown here is derived from an EMBL/GenBank/DDBJ whole genome shotgun (WGS) entry which is preliminary data.</text>
</comment>
<name>A0A5B7DKT8_PORTR</name>
<feature type="region of interest" description="Disordered" evidence="1">
    <location>
        <begin position="1"/>
        <end position="21"/>
    </location>
</feature>
<evidence type="ECO:0000313" key="3">
    <source>
        <dbReference type="Proteomes" id="UP000324222"/>
    </source>
</evidence>
<dbReference type="Proteomes" id="UP000324222">
    <property type="component" value="Unassembled WGS sequence"/>
</dbReference>
<accession>A0A5B7DKT8</accession>
<reference evidence="2 3" key="1">
    <citation type="submission" date="2019-05" db="EMBL/GenBank/DDBJ databases">
        <title>Another draft genome of Portunus trituberculatus and its Hox gene families provides insights of decapod evolution.</title>
        <authorList>
            <person name="Jeong J.-H."/>
            <person name="Song I."/>
            <person name="Kim S."/>
            <person name="Choi T."/>
            <person name="Kim D."/>
            <person name="Ryu S."/>
            <person name="Kim W."/>
        </authorList>
    </citation>
    <scope>NUCLEOTIDE SEQUENCE [LARGE SCALE GENOMIC DNA]</scope>
    <source>
        <tissue evidence="2">Muscle</tissue>
    </source>
</reference>
<proteinExistence type="predicted"/>